<dbReference type="EMBL" id="MU151880">
    <property type="protein sequence ID" value="KAF9441518.1"/>
    <property type="molecule type" value="Genomic_DNA"/>
</dbReference>
<organism evidence="1 2">
    <name type="scientific">Macrolepiota fuliginosa MF-IS2</name>
    <dbReference type="NCBI Taxonomy" id="1400762"/>
    <lineage>
        <taxon>Eukaryota</taxon>
        <taxon>Fungi</taxon>
        <taxon>Dikarya</taxon>
        <taxon>Basidiomycota</taxon>
        <taxon>Agaricomycotina</taxon>
        <taxon>Agaricomycetes</taxon>
        <taxon>Agaricomycetidae</taxon>
        <taxon>Agaricales</taxon>
        <taxon>Agaricineae</taxon>
        <taxon>Agaricaceae</taxon>
        <taxon>Macrolepiota</taxon>
    </lineage>
</organism>
<proteinExistence type="predicted"/>
<accession>A0A9P6BXH2</accession>
<comment type="caution">
    <text evidence="1">The sequence shown here is derived from an EMBL/GenBank/DDBJ whole genome shotgun (WGS) entry which is preliminary data.</text>
</comment>
<dbReference type="InterPro" id="IPR021109">
    <property type="entry name" value="Peptidase_aspartic_dom_sf"/>
</dbReference>
<dbReference type="Pfam" id="PF08284">
    <property type="entry name" value="RVP_2"/>
    <property type="match status" value="1"/>
</dbReference>
<protein>
    <recommendedName>
        <fullName evidence="3">Peptidase A2 domain-containing protein</fullName>
    </recommendedName>
</protein>
<evidence type="ECO:0000313" key="1">
    <source>
        <dbReference type="EMBL" id="KAF9441518.1"/>
    </source>
</evidence>
<name>A0A9P6BXH2_9AGAR</name>
<evidence type="ECO:0008006" key="3">
    <source>
        <dbReference type="Google" id="ProtNLM"/>
    </source>
</evidence>
<reference evidence="1" key="1">
    <citation type="submission" date="2020-11" db="EMBL/GenBank/DDBJ databases">
        <authorList>
            <consortium name="DOE Joint Genome Institute"/>
            <person name="Ahrendt S."/>
            <person name="Riley R."/>
            <person name="Andreopoulos W."/>
            <person name="Labutti K."/>
            <person name="Pangilinan J."/>
            <person name="Ruiz-Duenas F.J."/>
            <person name="Barrasa J.M."/>
            <person name="Sanchez-Garcia M."/>
            <person name="Camarero S."/>
            <person name="Miyauchi S."/>
            <person name="Serrano A."/>
            <person name="Linde D."/>
            <person name="Babiker R."/>
            <person name="Drula E."/>
            <person name="Ayuso-Fernandez I."/>
            <person name="Pacheco R."/>
            <person name="Padilla G."/>
            <person name="Ferreira P."/>
            <person name="Barriuso J."/>
            <person name="Kellner H."/>
            <person name="Castanera R."/>
            <person name="Alfaro M."/>
            <person name="Ramirez L."/>
            <person name="Pisabarro A.G."/>
            <person name="Kuo A."/>
            <person name="Tritt A."/>
            <person name="Lipzen A."/>
            <person name="He G."/>
            <person name="Yan M."/>
            <person name="Ng V."/>
            <person name="Cullen D."/>
            <person name="Martin F."/>
            <person name="Rosso M.-N."/>
            <person name="Henrissat B."/>
            <person name="Hibbett D."/>
            <person name="Martinez A.T."/>
            <person name="Grigoriev I.V."/>
        </authorList>
    </citation>
    <scope>NUCLEOTIDE SEQUENCE</scope>
    <source>
        <strain evidence="1">MF-IS2</strain>
    </source>
</reference>
<gene>
    <name evidence="1" type="ORF">P691DRAFT_683638</name>
</gene>
<keyword evidence="2" id="KW-1185">Reference proteome</keyword>
<sequence length="140" mass="15286">MNTDSKNVSSPSLNDSAISKISLTLTANNKSLLIPAVLKNPNSSKVTTLHLLLDSGAQGNFISPLIIEQLGLQTNNLHHPIVVCNVDSTLNKGKTITSKTEVTLNIDQKDMNVFCYVTEIGEWTMILSLPFLKDHNPDID</sequence>
<dbReference type="AlphaFoldDB" id="A0A9P6BXH2"/>
<dbReference type="Gene3D" id="2.40.70.10">
    <property type="entry name" value="Acid Proteases"/>
    <property type="match status" value="1"/>
</dbReference>
<evidence type="ECO:0000313" key="2">
    <source>
        <dbReference type="Proteomes" id="UP000807342"/>
    </source>
</evidence>
<dbReference type="Proteomes" id="UP000807342">
    <property type="component" value="Unassembled WGS sequence"/>
</dbReference>
<dbReference type="SUPFAM" id="SSF50630">
    <property type="entry name" value="Acid proteases"/>
    <property type="match status" value="1"/>
</dbReference>
<dbReference type="OrthoDB" id="128646at2759"/>
<dbReference type="CDD" id="cd00303">
    <property type="entry name" value="retropepsin_like"/>
    <property type="match status" value="1"/>
</dbReference>